<comment type="caution">
    <text evidence="1">The sequence shown here is derived from an EMBL/GenBank/DDBJ whole genome shotgun (WGS) entry which is preliminary data.</text>
</comment>
<proteinExistence type="predicted"/>
<dbReference type="EMBL" id="BSXT01001545">
    <property type="protein sequence ID" value="GMF43493.1"/>
    <property type="molecule type" value="Genomic_DNA"/>
</dbReference>
<accession>A0A9W6XQS1</accession>
<gene>
    <name evidence="1" type="ORF">Pfra01_001473000</name>
</gene>
<dbReference type="OrthoDB" id="95357at2759"/>
<protein>
    <submittedName>
        <fullName evidence="1">Unnamed protein product</fullName>
    </submittedName>
</protein>
<keyword evidence="2" id="KW-1185">Reference proteome</keyword>
<dbReference type="Proteomes" id="UP001165121">
    <property type="component" value="Unassembled WGS sequence"/>
</dbReference>
<reference evidence="1" key="1">
    <citation type="submission" date="2023-04" db="EMBL/GenBank/DDBJ databases">
        <title>Phytophthora fragariaefolia NBRC 109709.</title>
        <authorList>
            <person name="Ichikawa N."/>
            <person name="Sato H."/>
            <person name="Tonouchi N."/>
        </authorList>
    </citation>
    <scope>NUCLEOTIDE SEQUENCE</scope>
    <source>
        <strain evidence="1">NBRC 109709</strain>
    </source>
</reference>
<name>A0A9W6XQS1_9STRA</name>
<evidence type="ECO:0000313" key="1">
    <source>
        <dbReference type="EMBL" id="GMF43493.1"/>
    </source>
</evidence>
<sequence>MILNYSAFRAYFQKADDSSAFWKYEPSASWNQPFDNLKLADWKLMAEMEAIVGSIADLARIEVQCNKLVASELILLLKFAADRLKNDTFWVCDLDAMRTKSTTVASFPRYETSAKNLSKLAQTYLARMKGQFEQRITTATPETALILLLDPRTKFSVETLVWPFREYETNESDMCAGPALQTWNLMASAMKLFIDAHREVYAALNSSRAGATYNAATGNAHNLSLIPSSDGEKIIFGAPLTVVSNDTTTTSSALHDKAAKIVEEWIQFTVDWVSVAVLNAKHKTKTKDYFTPLLLVRQGGVVRWRLSANMSIFSADFERLEVSVFHILLR</sequence>
<organism evidence="1 2">
    <name type="scientific">Phytophthora fragariaefolia</name>
    <dbReference type="NCBI Taxonomy" id="1490495"/>
    <lineage>
        <taxon>Eukaryota</taxon>
        <taxon>Sar</taxon>
        <taxon>Stramenopiles</taxon>
        <taxon>Oomycota</taxon>
        <taxon>Peronosporomycetes</taxon>
        <taxon>Peronosporales</taxon>
        <taxon>Peronosporaceae</taxon>
        <taxon>Phytophthora</taxon>
    </lineage>
</organism>
<evidence type="ECO:0000313" key="2">
    <source>
        <dbReference type="Proteomes" id="UP001165121"/>
    </source>
</evidence>
<dbReference type="AlphaFoldDB" id="A0A9W6XQS1"/>